<dbReference type="Proteomes" id="UP000189701">
    <property type="component" value="Unplaced"/>
</dbReference>
<evidence type="ECO:0000313" key="2">
    <source>
        <dbReference type="Proteomes" id="UP000189701"/>
    </source>
</evidence>
<sequence length="153" mass="17128">MTMTQYEIRFTELACHAVFLVPTERERFIDGLNYGLRYGMARESEREARFDQVVEIARHLEHACRLKIEEREAKRPRGSGGFEGTSSGGQSQYSKGHPSRPAQAARQIPRGSSVSHSSYSFCLVQSSFSALSTQKSYHSSSAQGSSISYLVIR</sequence>
<reference evidence="2" key="1">
    <citation type="journal article" date="2013" name="Genome Biol.">
        <title>Reference genomes and transcriptomes of Nicotiana sylvestris and Nicotiana tomentosiformis.</title>
        <authorList>
            <person name="Sierro N."/>
            <person name="Battey J.N."/>
            <person name="Ouadi S."/>
            <person name="Bovet L."/>
            <person name="Goepfert S."/>
            <person name="Bakaher N."/>
            <person name="Peitsch M.C."/>
            <person name="Ivanov N.V."/>
        </authorList>
    </citation>
    <scope>NUCLEOTIDE SEQUENCE [LARGE SCALE GENOMIC DNA]</scope>
</reference>
<feature type="region of interest" description="Disordered" evidence="1">
    <location>
        <begin position="67"/>
        <end position="110"/>
    </location>
</feature>
<keyword evidence="2" id="KW-1185">Reference proteome</keyword>
<evidence type="ECO:0000313" key="3">
    <source>
        <dbReference type="RefSeq" id="XP_009779888.1"/>
    </source>
</evidence>
<accession>A0A1U7WMT2</accession>
<feature type="non-terminal residue" evidence="3">
    <location>
        <position position="153"/>
    </location>
</feature>
<gene>
    <name evidence="3" type="primary">LOC104229026</name>
</gene>
<dbReference type="RefSeq" id="XP_009779888.1">
    <property type="nucleotide sequence ID" value="XM_009781586.1"/>
</dbReference>
<feature type="compositionally biased region" description="Gly residues" evidence="1">
    <location>
        <begin position="78"/>
        <end position="87"/>
    </location>
</feature>
<protein>
    <submittedName>
        <fullName evidence="3">Uncharacterized protein LOC104229026</fullName>
    </submittedName>
</protein>
<evidence type="ECO:0000256" key="1">
    <source>
        <dbReference type="SAM" id="MobiDB-lite"/>
    </source>
</evidence>
<organism evidence="2 3">
    <name type="scientific">Nicotiana sylvestris</name>
    <name type="common">Wood tobacco</name>
    <name type="synonym">South American tobacco</name>
    <dbReference type="NCBI Taxonomy" id="4096"/>
    <lineage>
        <taxon>Eukaryota</taxon>
        <taxon>Viridiplantae</taxon>
        <taxon>Streptophyta</taxon>
        <taxon>Embryophyta</taxon>
        <taxon>Tracheophyta</taxon>
        <taxon>Spermatophyta</taxon>
        <taxon>Magnoliopsida</taxon>
        <taxon>eudicotyledons</taxon>
        <taxon>Gunneridae</taxon>
        <taxon>Pentapetalae</taxon>
        <taxon>asterids</taxon>
        <taxon>lamiids</taxon>
        <taxon>Solanales</taxon>
        <taxon>Solanaceae</taxon>
        <taxon>Nicotianoideae</taxon>
        <taxon>Nicotianeae</taxon>
        <taxon>Nicotiana</taxon>
    </lineage>
</organism>
<dbReference type="AlphaFoldDB" id="A0A1U7WMT2"/>
<reference evidence="3" key="2">
    <citation type="submission" date="2025-08" db="UniProtKB">
        <authorList>
            <consortium name="RefSeq"/>
        </authorList>
    </citation>
    <scope>IDENTIFICATION</scope>
    <source>
        <tissue evidence="3">Leaf</tissue>
    </source>
</reference>
<name>A0A1U7WMT2_NICSY</name>
<proteinExistence type="predicted"/>